<gene>
    <name evidence="6" type="ORF">IAC52_03010</name>
</gene>
<dbReference type="Proteomes" id="UP000824070">
    <property type="component" value="Unassembled WGS sequence"/>
</dbReference>
<feature type="transmembrane region" description="Helical" evidence="5">
    <location>
        <begin position="200"/>
        <end position="220"/>
    </location>
</feature>
<keyword evidence="4 5" id="KW-0472">Membrane</keyword>
<keyword evidence="3 5" id="KW-1133">Transmembrane helix</keyword>
<dbReference type="GO" id="GO:0005886">
    <property type="term" value="C:plasma membrane"/>
    <property type="evidence" value="ECO:0007669"/>
    <property type="project" value="TreeGrafter"/>
</dbReference>
<dbReference type="CDD" id="cd16914">
    <property type="entry name" value="EcfT"/>
    <property type="match status" value="1"/>
</dbReference>
<proteinExistence type="predicted"/>
<feature type="transmembrane region" description="Helical" evidence="5">
    <location>
        <begin position="21"/>
        <end position="38"/>
    </location>
</feature>
<protein>
    <submittedName>
        <fullName evidence="6">Energy-coupling factor transporter transmembrane protein EcfT</fullName>
    </submittedName>
</protein>
<organism evidence="6 7">
    <name type="scientific">Candidatus Alloenteromonas pullicola</name>
    <dbReference type="NCBI Taxonomy" id="2840784"/>
    <lineage>
        <taxon>Bacteria</taxon>
        <taxon>Bacillati</taxon>
        <taxon>Bacillota</taxon>
        <taxon>Bacillota incertae sedis</taxon>
        <taxon>Candidatus Alloenteromonas</taxon>
    </lineage>
</organism>
<keyword evidence="2 5" id="KW-0812">Transmembrane</keyword>
<comment type="subcellular location">
    <subcellularLocation>
        <location evidence="1">Membrane</location>
        <topology evidence="1">Multi-pass membrane protein</topology>
    </subcellularLocation>
</comment>
<evidence type="ECO:0000256" key="2">
    <source>
        <dbReference type="ARBA" id="ARBA00022692"/>
    </source>
</evidence>
<feature type="transmembrane region" description="Helical" evidence="5">
    <location>
        <begin position="250"/>
        <end position="272"/>
    </location>
</feature>
<evidence type="ECO:0000256" key="5">
    <source>
        <dbReference type="SAM" id="Phobius"/>
    </source>
</evidence>
<evidence type="ECO:0000256" key="3">
    <source>
        <dbReference type="ARBA" id="ARBA00022989"/>
    </source>
</evidence>
<reference evidence="6" key="1">
    <citation type="submission" date="2020-10" db="EMBL/GenBank/DDBJ databases">
        <authorList>
            <person name="Gilroy R."/>
        </authorList>
    </citation>
    <scope>NUCLEOTIDE SEQUENCE</scope>
    <source>
        <strain evidence="6">ChiGjej1B1-22543</strain>
    </source>
</reference>
<feature type="transmembrane region" description="Helical" evidence="5">
    <location>
        <begin position="44"/>
        <end position="61"/>
    </location>
</feature>
<comment type="caution">
    <text evidence="6">The sequence shown here is derived from an EMBL/GenBank/DDBJ whole genome shotgun (WGS) entry which is preliminary data.</text>
</comment>
<evidence type="ECO:0000313" key="6">
    <source>
        <dbReference type="EMBL" id="HIU45251.1"/>
    </source>
</evidence>
<evidence type="ECO:0000313" key="7">
    <source>
        <dbReference type="Proteomes" id="UP000824070"/>
    </source>
</evidence>
<dbReference type="InterPro" id="IPR003339">
    <property type="entry name" value="ABC/ECF_trnsptr_transmembrane"/>
</dbReference>
<dbReference type="EMBL" id="DVMV01000019">
    <property type="protein sequence ID" value="HIU45251.1"/>
    <property type="molecule type" value="Genomic_DNA"/>
</dbReference>
<feature type="transmembrane region" description="Helical" evidence="5">
    <location>
        <begin position="119"/>
        <end position="136"/>
    </location>
</feature>
<evidence type="ECO:0000256" key="1">
    <source>
        <dbReference type="ARBA" id="ARBA00004141"/>
    </source>
</evidence>
<reference evidence="6" key="2">
    <citation type="journal article" date="2021" name="PeerJ">
        <title>Extensive microbial diversity within the chicken gut microbiome revealed by metagenomics and culture.</title>
        <authorList>
            <person name="Gilroy R."/>
            <person name="Ravi A."/>
            <person name="Getino M."/>
            <person name="Pursley I."/>
            <person name="Horton D.L."/>
            <person name="Alikhan N.F."/>
            <person name="Baker D."/>
            <person name="Gharbi K."/>
            <person name="Hall N."/>
            <person name="Watson M."/>
            <person name="Adriaenssens E.M."/>
            <person name="Foster-Nyarko E."/>
            <person name="Jarju S."/>
            <person name="Secka A."/>
            <person name="Antonio M."/>
            <person name="Oren A."/>
            <person name="Chaudhuri R.R."/>
            <person name="La Ragione R."/>
            <person name="Hildebrand F."/>
            <person name="Pallen M.J."/>
        </authorList>
    </citation>
    <scope>NUCLEOTIDE SEQUENCE</scope>
    <source>
        <strain evidence="6">ChiGjej1B1-22543</strain>
    </source>
</reference>
<dbReference type="PANTHER" id="PTHR33514:SF13">
    <property type="entry name" value="PROTEIN ABCI12, CHLOROPLASTIC"/>
    <property type="match status" value="1"/>
</dbReference>
<feature type="transmembrane region" description="Helical" evidence="5">
    <location>
        <begin position="73"/>
        <end position="90"/>
    </location>
</feature>
<dbReference type="PANTHER" id="PTHR33514">
    <property type="entry name" value="PROTEIN ABCI12, CHLOROPLASTIC"/>
    <property type="match status" value="1"/>
</dbReference>
<accession>A0A9D1LNS2</accession>
<evidence type="ECO:0000256" key="4">
    <source>
        <dbReference type="ARBA" id="ARBA00023136"/>
    </source>
</evidence>
<dbReference type="Pfam" id="PF02361">
    <property type="entry name" value="CbiQ"/>
    <property type="match status" value="1"/>
</dbReference>
<dbReference type="AlphaFoldDB" id="A0A9D1LNS2"/>
<name>A0A9D1LNS2_9FIRM</name>
<feature type="transmembrane region" description="Helical" evidence="5">
    <location>
        <begin position="156"/>
        <end position="179"/>
    </location>
</feature>
<sequence length="285" mass="32585">MSFAIGRYVPYNSFLHRMDPRAKIMATIFLMVAVFMNYPNWSMRLLMGGAIFVFLCVLLYVSRMSLRSILSSLRPLWFTLVFLLLIYIAVPQQNNTLGIAWDLNGWVVYWDSFAEAFRIIMRFVMTIMLTMILTATTKPLDLTYAVEWYLSPLKVFNFPAAEIAMMLSIALRFIPTLLEDSDRIMKAQASRGVDFKHGRIMARITGITSLIIPLFVSSFMRSEDLAEAMECRGYDPRAKRSRYRKLSFSWGSLAGLMLCAAIMAGFITISALHIDFFSLMGLTVK</sequence>